<sequence>MDYCREKIRKLAKLFAEHKTHPYERYRDNSPAIVFQKMFPDNHYSKDLNIFFHYQDYSTDQIGADLPWWGKKYFTNQAGFRTMIVSQDSLESDVGSVVFFAHLLPCIQSSAEYAEYNDRLDHNQKYRYRSWKMVREHLIKWNLDFDFLYITDARKVYKPDSLQYKNIDRQKRRKYFNEALSKRLLEAEIDFCKPDLIILLGAPPLKLLDRNRKYAAIVDNNEPILIKQRKTIVAPFPSSLSKTQPRFTERMSSATKLILAKDCQADAS</sequence>
<gene>
    <name evidence="1" type="ORF">H2C83_14105</name>
</gene>
<dbReference type="InterPro" id="IPR036895">
    <property type="entry name" value="Uracil-DNA_glycosylase-like_sf"/>
</dbReference>
<dbReference type="RefSeq" id="WP_181741898.1">
    <property type="nucleotide sequence ID" value="NZ_JACEOL010000053.1"/>
</dbReference>
<dbReference type="Proteomes" id="UP000538292">
    <property type="component" value="Unassembled WGS sequence"/>
</dbReference>
<evidence type="ECO:0000313" key="2">
    <source>
        <dbReference type="Proteomes" id="UP000538292"/>
    </source>
</evidence>
<name>A0A7W1XUB7_9BACL</name>
<organism evidence="1 2">
    <name type="scientific">Thermoactinomyces mirandus</name>
    <dbReference type="NCBI Taxonomy" id="2756294"/>
    <lineage>
        <taxon>Bacteria</taxon>
        <taxon>Bacillati</taxon>
        <taxon>Bacillota</taxon>
        <taxon>Bacilli</taxon>
        <taxon>Bacillales</taxon>
        <taxon>Thermoactinomycetaceae</taxon>
        <taxon>Thermoactinomyces</taxon>
    </lineage>
</organism>
<keyword evidence="2" id="KW-1185">Reference proteome</keyword>
<reference evidence="1 2" key="1">
    <citation type="submission" date="2020-07" db="EMBL/GenBank/DDBJ databases">
        <title>Thermoactinomyces phylogeny.</title>
        <authorList>
            <person name="Dunlap C."/>
        </authorList>
    </citation>
    <scope>NUCLEOTIDE SEQUENCE [LARGE SCALE GENOMIC DNA]</scope>
    <source>
        <strain evidence="1 2">AMNI-1</strain>
    </source>
</reference>
<dbReference type="AlphaFoldDB" id="A0A7W1XUB7"/>
<evidence type="ECO:0008006" key="3">
    <source>
        <dbReference type="Google" id="ProtNLM"/>
    </source>
</evidence>
<dbReference type="SUPFAM" id="SSF52141">
    <property type="entry name" value="Uracil-DNA glycosylase-like"/>
    <property type="match status" value="1"/>
</dbReference>
<protein>
    <recommendedName>
        <fullName evidence="3">Uracil-DNA glycosylase-like domain-containing protein</fullName>
    </recommendedName>
</protein>
<accession>A0A7W1XUB7</accession>
<comment type="caution">
    <text evidence="1">The sequence shown here is derived from an EMBL/GenBank/DDBJ whole genome shotgun (WGS) entry which is preliminary data.</text>
</comment>
<proteinExistence type="predicted"/>
<dbReference type="Gene3D" id="3.40.470.10">
    <property type="entry name" value="Uracil-DNA glycosylase-like domain"/>
    <property type="match status" value="1"/>
</dbReference>
<evidence type="ECO:0000313" key="1">
    <source>
        <dbReference type="EMBL" id="MBA4603423.1"/>
    </source>
</evidence>
<dbReference type="EMBL" id="JACEOL010000053">
    <property type="protein sequence ID" value="MBA4603423.1"/>
    <property type="molecule type" value="Genomic_DNA"/>
</dbReference>